<name>A0AAU3HNN9_9ACTN</name>
<dbReference type="EMBL" id="CP109546">
    <property type="protein sequence ID" value="WTZ07105.1"/>
    <property type="molecule type" value="Genomic_DNA"/>
</dbReference>
<sequence>MTSPDTAPPGQRTTRRRSDLGTIKAWWRELEGDGFFVLPPPNRARYTQSDGHGDAAELLAAKGLSGPSSFAYWHWQSHRHAFDRSGSLTGELLLHWGGDHAAVAAGLGEGPTGFRVVDGGPKSAFRLDRITPRDEAGLPDPGDPDGVRQFLAVLDEPVDRSAPSLRYRPLSPAEAAWLHERLRDPLDLSAATRFVVSLERRDGLTADETDRLLTAWRLEREGPLTKWSAWRELLHALLRHGRAEAWELVADLGAGASGVLRQVPSERGLAAVREFALAGDRASVHSWLALHRSLREPEAVRAAADLAAELATSGAPETSLRGLYDALIGAVTTDWRRETGADHRAGLSYAAFSAVRFGTDERLPHALRVLAAGAARDQVDLVREEALRPGGSVLVGTDTAEVLAALARYEAVRDGLLSGTGTDLTAFEGALSRVWHRYRTLTDTDVRWLRERVADPGTGLQGLGFCLELLLAHGRATEADVEALLPRRLKDLTKTYRTTYTEWRHPLVTLTCLALDLDHPAAGKLVSWWNGARPVWKDKVRLLTHLGAPDEAKAAELWDFVTSPAHDVGQLMTWVLVRARLDGEHPLLVADRLLGTPGVNGHVLRRVLIGVADPEQPLWHYSISPHSRSWWQRAVEVADHPGLSPEARSIGLQAARDHFLIRNPDQLNPKPAQAERAAAQAWFDRHTVGQDGATPLG</sequence>
<organism evidence="1">
    <name type="scientific">Streptomyces sp. NBC_01393</name>
    <dbReference type="NCBI Taxonomy" id="2903851"/>
    <lineage>
        <taxon>Bacteria</taxon>
        <taxon>Bacillati</taxon>
        <taxon>Actinomycetota</taxon>
        <taxon>Actinomycetes</taxon>
        <taxon>Kitasatosporales</taxon>
        <taxon>Streptomycetaceae</taxon>
        <taxon>Streptomyces</taxon>
    </lineage>
</organism>
<accession>A0AAU3HNN9</accession>
<dbReference type="AlphaFoldDB" id="A0AAU3HNN9"/>
<evidence type="ECO:0008006" key="2">
    <source>
        <dbReference type="Google" id="ProtNLM"/>
    </source>
</evidence>
<gene>
    <name evidence="1" type="ORF">OG699_03295</name>
</gene>
<proteinExistence type="predicted"/>
<evidence type="ECO:0000313" key="1">
    <source>
        <dbReference type="EMBL" id="WTZ07105.1"/>
    </source>
</evidence>
<protein>
    <recommendedName>
        <fullName evidence="2">PE-PGRS family protein</fullName>
    </recommendedName>
</protein>
<reference evidence="1" key="1">
    <citation type="submission" date="2022-10" db="EMBL/GenBank/DDBJ databases">
        <title>The complete genomes of actinobacterial strains from the NBC collection.</title>
        <authorList>
            <person name="Joergensen T.S."/>
            <person name="Alvarez Arevalo M."/>
            <person name="Sterndorff E.B."/>
            <person name="Faurdal D."/>
            <person name="Vuksanovic O."/>
            <person name="Mourched A.-S."/>
            <person name="Charusanti P."/>
            <person name="Shaw S."/>
            <person name="Blin K."/>
            <person name="Weber T."/>
        </authorList>
    </citation>
    <scope>NUCLEOTIDE SEQUENCE</scope>
    <source>
        <strain evidence="1">NBC_01393</strain>
    </source>
</reference>